<accession>A0A1E7F056</accession>
<organism evidence="3 4">
    <name type="scientific">Fragilariopsis cylindrus CCMP1102</name>
    <dbReference type="NCBI Taxonomy" id="635003"/>
    <lineage>
        <taxon>Eukaryota</taxon>
        <taxon>Sar</taxon>
        <taxon>Stramenopiles</taxon>
        <taxon>Ochrophyta</taxon>
        <taxon>Bacillariophyta</taxon>
        <taxon>Bacillariophyceae</taxon>
        <taxon>Bacillariophycidae</taxon>
        <taxon>Bacillariales</taxon>
        <taxon>Bacillariaceae</taxon>
        <taxon>Fragilariopsis</taxon>
    </lineage>
</organism>
<keyword evidence="1" id="KW-0812">Transmembrane</keyword>
<dbReference type="OrthoDB" id="41281at2759"/>
<keyword evidence="4" id="KW-1185">Reference proteome</keyword>
<keyword evidence="1" id="KW-0472">Membrane</keyword>
<feature type="non-terminal residue" evidence="3">
    <location>
        <position position="63"/>
    </location>
</feature>
<reference evidence="3 4" key="1">
    <citation type="submission" date="2016-09" db="EMBL/GenBank/DDBJ databases">
        <title>Extensive genetic diversity and differential bi-allelic expression allows diatom success in the polar Southern Ocean.</title>
        <authorList>
            <consortium name="DOE Joint Genome Institute"/>
            <person name="Mock T."/>
            <person name="Otillar R.P."/>
            <person name="Strauss J."/>
            <person name="Dupont C."/>
            <person name="Frickenhaus S."/>
            <person name="Maumus F."/>
            <person name="Mcmullan M."/>
            <person name="Sanges R."/>
            <person name="Schmutz J."/>
            <person name="Toseland A."/>
            <person name="Valas R."/>
            <person name="Veluchamy A."/>
            <person name="Ward B.J."/>
            <person name="Allen A."/>
            <person name="Barry K."/>
            <person name="Falciatore A."/>
            <person name="Ferrante M."/>
            <person name="Fortunato A.E."/>
            <person name="Gloeckner G."/>
            <person name="Gruber A."/>
            <person name="Hipkin R."/>
            <person name="Janech M."/>
            <person name="Kroth P."/>
            <person name="Leese F."/>
            <person name="Lindquist E."/>
            <person name="Lyon B.R."/>
            <person name="Martin J."/>
            <person name="Mayer C."/>
            <person name="Parker M."/>
            <person name="Quesneville H."/>
            <person name="Raymond J."/>
            <person name="Uhlig C."/>
            <person name="Valentin K.U."/>
            <person name="Worden A.Z."/>
            <person name="Armbrust E.V."/>
            <person name="Bowler C."/>
            <person name="Green B."/>
            <person name="Moulton V."/>
            <person name="Van Oosterhout C."/>
            <person name="Grigoriev I."/>
        </authorList>
    </citation>
    <scope>NUCLEOTIDE SEQUENCE [LARGE SCALE GENOMIC DNA]</scope>
    <source>
        <strain evidence="3 4">CCMP1102</strain>
    </source>
</reference>
<gene>
    <name evidence="3" type="ORF">FRACYDRAFT_144986</name>
</gene>
<dbReference type="InParanoid" id="A0A1E7F056"/>
<dbReference type="KEGG" id="fcy:FRACYDRAFT_144986"/>
<feature type="domain" description="DUF2061" evidence="2">
    <location>
        <begin position="8"/>
        <end position="59"/>
    </location>
</feature>
<protein>
    <recommendedName>
        <fullName evidence="2">DUF2061 domain-containing protein</fullName>
    </recommendedName>
</protein>
<feature type="transmembrane region" description="Helical" evidence="1">
    <location>
        <begin position="12"/>
        <end position="29"/>
    </location>
</feature>
<evidence type="ECO:0000259" key="2">
    <source>
        <dbReference type="Pfam" id="PF09834"/>
    </source>
</evidence>
<evidence type="ECO:0000313" key="4">
    <source>
        <dbReference type="Proteomes" id="UP000095751"/>
    </source>
</evidence>
<sequence>EDSHIRSLAKGLTWRFVATTTTVVIAWYITGETTLAFQIGFIEFFAKITIYYVHERIWAKIRL</sequence>
<dbReference type="AlphaFoldDB" id="A0A1E7F056"/>
<dbReference type="InterPro" id="IPR018638">
    <property type="entry name" value="DUF2061_membrane"/>
</dbReference>
<dbReference type="Proteomes" id="UP000095751">
    <property type="component" value="Unassembled WGS sequence"/>
</dbReference>
<evidence type="ECO:0000256" key="1">
    <source>
        <dbReference type="SAM" id="Phobius"/>
    </source>
</evidence>
<feature type="transmembrane region" description="Helical" evidence="1">
    <location>
        <begin position="35"/>
        <end position="53"/>
    </location>
</feature>
<feature type="non-terminal residue" evidence="3">
    <location>
        <position position="1"/>
    </location>
</feature>
<name>A0A1E7F056_9STRA</name>
<dbReference type="EMBL" id="KV784367">
    <property type="protein sequence ID" value="OEU11507.1"/>
    <property type="molecule type" value="Genomic_DNA"/>
</dbReference>
<keyword evidence="1" id="KW-1133">Transmembrane helix</keyword>
<evidence type="ECO:0000313" key="3">
    <source>
        <dbReference type="EMBL" id="OEU11507.1"/>
    </source>
</evidence>
<proteinExistence type="predicted"/>
<dbReference type="Pfam" id="PF09834">
    <property type="entry name" value="DUF2061"/>
    <property type="match status" value="1"/>
</dbReference>